<evidence type="ECO:0000313" key="1">
    <source>
        <dbReference type="EMBL" id="THH38612.1"/>
    </source>
</evidence>
<dbReference type="RefSeq" id="WP_136461505.1">
    <property type="nucleotide sequence ID" value="NZ_SRKY01000001.1"/>
</dbReference>
<dbReference type="Pfam" id="PF14539">
    <property type="entry name" value="DUF4442"/>
    <property type="match status" value="1"/>
</dbReference>
<dbReference type="Proteomes" id="UP000306602">
    <property type="component" value="Unassembled WGS sequence"/>
</dbReference>
<comment type="caution">
    <text evidence="1">The sequence shown here is derived from an EMBL/GenBank/DDBJ whole genome shotgun (WGS) entry which is preliminary data.</text>
</comment>
<dbReference type="EMBL" id="SRKY01000001">
    <property type="protein sequence ID" value="THH38612.1"/>
    <property type="molecule type" value="Genomic_DNA"/>
</dbReference>
<name>A0A4S4NG47_9RHOB</name>
<dbReference type="SUPFAM" id="SSF54637">
    <property type="entry name" value="Thioesterase/thiol ester dehydrase-isomerase"/>
    <property type="match status" value="1"/>
</dbReference>
<dbReference type="CDD" id="cd03443">
    <property type="entry name" value="PaaI_thioesterase"/>
    <property type="match status" value="1"/>
</dbReference>
<dbReference type="Gene3D" id="3.10.129.10">
    <property type="entry name" value="Hotdog Thioesterase"/>
    <property type="match status" value="1"/>
</dbReference>
<dbReference type="OrthoDB" id="7354710at2"/>
<dbReference type="InterPro" id="IPR027961">
    <property type="entry name" value="DUF4442"/>
</dbReference>
<dbReference type="InterPro" id="IPR029069">
    <property type="entry name" value="HotDog_dom_sf"/>
</dbReference>
<proteinExistence type="predicted"/>
<dbReference type="AlphaFoldDB" id="A0A4S4NG47"/>
<keyword evidence="2" id="KW-1185">Reference proteome</keyword>
<protein>
    <submittedName>
        <fullName evidence="1">DUF4442 domain-containing protein</fullName>
    </submittedName>
</protein>
<reference evidence="1 2" key="1">
    <citation type="submission" date="2019-04" db="EMBL/GenBank/DDBJ databases">
        <title>Shimia ponticola sp. nov., isolated from seawater.</title>
        <authorList>
            <person name="Kim Y.-O."/>
            <person name="Yoon J.-H."/>
        </authorList>
    </citation>
    <scope>NUCLEOTIDE SEQUENCE [LARGE SCALE GENOMIC DNA]</scope>
    <source>
        <strain evidence="1 2">MYP11</strain>
    </source>
</reference>
<gene>
    <name evidence="1" type="ORF">E4Z66_03315</name>
</gene>
<sequence length="151" mass="15784">MSTSFDMIRAHLSNAVPFANTVGVVLGDITDGHAEARLAQRPETSNHISSMHAGAMFTLGEAASGAALAGALAPVILECRPVAKDARISYVKVAKGTLVARAATERPGADLLAELQTTGKTVFDVVVAITDADNNLVSEMSVTWHVRLQTS</sequence>
<accession>A0A4S4NG47</accession>
<organism evidence="1 2">
    <name type="scientific">Aliishimia ponticola</name>
    <dbReference type="NCBI Taxonomy" id="2499833"/>
    <lineage>
        <taxon>Bacteria</taxon>
        <taxon>Pseudomonadati</taxon>
        <taxon>Pseudomonadota</taxon>
        <taxon>Alphaproteobacteria</taxon>
        <taxon>Rhodobacterales</taxon>
        <taxon>Paracoccaceae</taxon>
        <taxon>Aliishimia</taxon>
    </lineage>
</organism>
<evidence type="ECO:0000313" key="2">
    <source>
        <dbReference type="Proteomes" id="UP000306602"/>
    </source>
</evidence>